<organism evidence="2 3">
    <name type="scientific">SAR86 cluster bacterium</name>
    <dbReference type="NCBI Taxonomy" id="2030880"/>
    <lineage>
        <taxon>Bacteria</taxon>
        <taxon>Pseudomonadati</taxon>
        <taxon>Pseudomonadota</taxon>
        <taxon>Gammaproteobacteria</taxon>
        <taxon>SAR86 cluster</taxon>
    </lineage>
</organism>
<reference evidence="3" key="1">
    <citation type="submission" date="2017-08" db="EMBL/GenBank/DDBJ databases">
        <title>A dynamic microbial community with high functional redundancy inhabits the cold, oxic subseafloor aquifer.</title>
        <authorList>
            <person name="Tully B.J."/>
            <person name="Wheat C.G."/>
            <person name="Glazer B.T."/>
            <person name="Huber J.A."/>
        </authorList>
    </citation>
    <scope>NUCLEOTIDE SEQUENCE [LARGE SCALE GENOMIC DNA]</scope>
</reference>
<feature type="transmembrane region" description="Helical" evidence="1">
    <location>
        <begin position="59"/>
        <end position="78"/>
    </location>
</feature>
<feature type="transmembrane region" description="Helical" evidence="1">
    <location>
        <begin position="84"/>
        <end position="106"/>
    </location>
</feature>
<accession>A0A2A4XEV9</accession>
<comment type="caution">
    <text evidence="2">The sequence shown here is derived from an EMBL/GenBank/DDBJ whole genome shotgun (WGS) entry which is preliminary data.</text>
</comment>
<evidence type="ECO:0000313" key="3">
    <source>
        <dbReference type="Proteomes" id="UP000218767"/>
    </source>
</evidence>
<keyword evidence="1" id="KW-1133">Transmembrane helix</keyword>
<dbReference type="EMBL" id="NVUL01000009">
    <property type="protein sequence ID" value="PCI80597.1"/>
    <property type="molecule type" value="Genomic_DNA"/>
</dbReference>
<gene>
    <name evidence="2" type="ORF">COB20_02915</name>
</gene>
<dbReference type="AlphaFoldDB" id="A0A2A4XEV9"/>
<evidence type="ECO:0000313" key="2">
    <source>
        <dbReference type="EMBL" id="PCI80597.1"/>
    </source>
</evidence>
<sequence length="148" mass="15955">MKKIANWILPLYIAFVFLQSLFFKFSGSEETVIIFNTIGTWMLDIGLPQGFAEGFSSHGGIVTGVAELIAAILVLIPITRVWGALAGTLIMSGAIFFHLFTPLGVVRIVDAAGNTDGGVLFFMACGVWLSSLALLYVDRQKLLSLAGR</sequence>
<protein>
    <recommendedName>
        <fullName evidence="4">DoxX family protein</fullName>
    </recommendedName>
</protein>
<dbReference type="Proteomes" id="UP000218767">
    <property type="component" value="Unassembled WGS sequence"/>
</dbReference>
<evidence type="ECO:0008006" key="4">
    <source>
        <dbReference type="Google" id="ProtNLM"/>
    </source>
</evidence>
<keyword evidence="1" id="KW-0812">Transmembrane</keyword>
<feature type="transmembrane region" description="Helical" evidence="1">
    <location>
        <begin position="118"/>
        <end position="137"/>
    </location>
</feature>
<proteinExistence type="predicted"/>
<feature type="transmembrane region" description="Helical" evidence="1">
    <location>
        <begin position="7"/>
        <end position="25"/>
    </location>
</feature>
<name>A0A2A4XEV9_9GAMM</name>
<keyword evidence="1" id="KW-0472">Membrane</keyword>
<evidence type="ECO:0000256" key="1">
    <source>
        <dbReference type="SAM" id="Phobius"/>
    </source>
</evidence>